<accession>A0A3L7AW60</accession>
<gene>
    <name evidence="2" type="ORF">D9V34_02870</name>
</gene>
<evidence type="ECO:0000313" key="3">
    <source>
        <dbReference type="Proteomes" id="UP000269438"/>
    </source>
</evidence>
<dbReference type="PROSITE" id="PS51257">
    <property type="entry name" value="PROKAR_LIPOPROTEIN"/>
    <property type="match status" value="1"/>
</dbReference>
<evidence type="ECO:0000256" key="1">
    <source>
        <dbReference type="SAM" id="MobiDB-lite"/>
    </source>
</evidence>
<comment type="caution">
    <text evidence="2">The sequence shown here is derived from an EMBL/GenBank/DDBJ whole genome shotgun (WGS) entry which is preliminary data.</text>
</comment>
<dbReference type="EMBL" id="RCUY01000002">
    <property type="protein sequence ID" value="RLP83768.1"/>
    <property type="molecule type" value="Genomic_DNA"/>
</dbReference>
<feature type="region of interest" description="Disordered" evidence="1">
    <location>
        <begin position="28"/>
        <end position="60"/>
    </location>
</feature>
<dbReference type="Proteomes" id="UP000269438">
    <property type="component" value="Unassembled WGS sequence"/>
</dbReference>
<reference evidence="2 3" key="1">
    <citation type="submission" date="2018-10" db="EMBL/GenBank/DDBJ databases">
        <authorList>
            <person name="Li J."/>
        </authorList>
    </citation>
    <scope>NUCLEOTIDE SEQUENCE [LARGE SCALE GENOMIC DNA]</scope>
    <source>
        <strain evidence="2 3">JCM 11654</strain>
    </source>
</reference>
<sequence length="177" mass="17919">MHLLTPRRLALVPILLVGVIGLAGCSAGDPAPSPSSTAQSAPRVEPFPSPTTSPTGDPVDLATACATANEALNTAYPANSTVNPTEDPAGAFATLRATNIQLSNAFNTINNDEVRKAGLELTTTAAAMANVLQQGQTDPSKVDLDKLSTAEKAAKDADAAFLKLCPSATPPATTPAG</sequence>
<dbReference type="OrthoDB" id="9972808at2"/>
<proteinExistence type="predicted"/>
<evidence type="ECO:0000313" key="2">
    <source>
        <dbReference type="EMBL" id="RLP83768.1"/>
    </source>
</evidence>
<dbReference type="RefSeq" id="WP_121687428.1">
    <property type="nucleotide sequence ID" value="NZ_RCUY01000002.1"/>
</dbReference>
<name>A0A3L7AW60_9MICO</name>
<keyword evidence="3" id="KW-1185">Reference proteome</keyword>
<protein>
    <submittedName>
        <fullName evidence="2">Uncharacterized protein</fullName>
    </submittedName>
</protein>
<dbReference type="AlphaFoldDB" id="A0A3L7AW60"/>
<organism evidence="2 3">
    <name type="scientific">Mycetocola lacteus</name>
    <dbReference type="NCBI Taxonomy" id="76637"/>
    <lineage>
        <taxon>Bacteria</taxon>
        <taxon>Bacillati</taxon>
        <taxon>Actinomycetota</taxon>
        <taxon>Actinomycetes</taxon>
        <taxon>Micrococcales</taxon>
        <taxon>Microbacteriaceae</taxon>
        <taxon>Mycetocola</taxon>
    </lineage>
</organism>